<evidence type="ECO:0000256" key="3">
    <source>
        <dbReference type="SAM" id="MobiDB-lite"/>
    </source>
</evidence>
<keyword evidence="2" id="KW-0347">Helicase</keyword>
<dbReference type="InterPro" id="IPR014001">
    <property type="entry name" value="Helicase_ATP-bd"/>
</dbReference>
<dbReference type="InterPro" id="IPR027417">
    <property type="entry name" value="P-loop_NTPase"/>
</dbReference>
<evidence type="ECO:0000256" key="1">
    <source>
        <dbReference type="ARBA" id="ARBA00022801"/>
    </source>
</evidence>
<dbReference type="GO" id="GO:0003723">
    <property type="term" value="F:RNA binding"/>
    <property type="evidence" value="ECO:0007669"/>
    <property type="project" value="TreeGrafter"/>
</dbReference>
<evidence type="ECO:0000313" key="6">
    <source>
        <dbReference type="Proteomes" id="UP000186922"/>
    </source>
</evidence>
<dbReference type="PANTHER" id="PTHR18934">
    <property type="entry name" value="ATP-DEPENDENT RNA HELICASE"/>
    <property type="match status" value="1"/>
</dbReference>
<feature type="domain" description="Helicase ATP-binding" evidence="4">
    <location>
        <begin position="251"/>
        <end position="411"/>
    </location>
</feature>
<name>A0A1D1VBQ2_RAMVA</name>
<dbReference type="InterPro" id="IPR011545">
    <property type="entry name" value="DEAD/DEAH_box_helicase_dom"/>
</dbReference>
<reference evidence="5 6" key="1">
    <citation type="journal article" date="2016" name="Nat. Commun.">
        <title>Extremotolerant tardigrade genome and improved radiotolerance of human cultured cells by tardigrade-unique protein.</title>
        <authorList>
            <person name="Hashimoto T."/>
            <person name="Horikawa D.D."/>
            <person name="Saito Y."/>
            <person name="Kuwahara H."/>
            <person name="Kozuka-Hata H."/>
            <person name="Shin-I T."/>
            <person name="Minakuchi Y."/>
            <person name="Ohishi K."/>
            <person name="Motoyama A."/>
            <person name="Aizu T."/>
            <person name="Enomoto A."/>
            <person name="Kondo K."/>
            <person name="Tanaka S."/>
            <person name="Hara Y."/>
            <person name="Koshikawa S."/>
            <person name="Sagara H."/>
            <person name="Miura T."/>
            <person name="Yokobori S."/>
            <person name="Miyagawa K."/>
            <person name="Suzuki Y."/>
            <person name="Kubo T."/>
            <person name="Oyama M."/>
            <person name="Kohara Y."/>
            <person name="Fujiyama A."/>
            <person name="Arakawa K."/>
            <person name="Katayama T."/>
            <person name="Toyoda A."/>
            <person name="Kunieda T."/>
        </authorList>
    </citation>
    <scope>NUCLEOTIDE SEQUENCE [LARGE SCALE GENOMIC DNA]</scope>
    <source>
        <strain evidence="5 6">YOKOZUNA-1</strain>
    </source>
</reference>
<dbReference type="GO" id="GO:0016787">
    <property type="term" value="F:hydrolase activity"/>
    <property type="evidence" value="ECO:0007669"/>
    <property type="project" value="UniProtKB-KW"/>
</dbReference>
<dbReference type="EMBL" id="BDGG01000004">
    <property type="protein sequence ID" value="GAU98245.1"/>
    <property type="molecule type" value="Genomic_DNA"/>
</dbReference>
<keyword evidence="2" id="KW-0067">ATP-binding</keyword>
<dbReference type="AlphaFoldDB" id="A0A1D1VBQ2"/>
<dbReference type="PROSITE" id="PS51192">
    <property type="entry name" value="HELICASE_ATP_BIND_1"/>
    <property type="match status" value="1"/>
</dbReference>
<dbReference type="PANTHER" id="PTHR18934:SF221">
    <property type="entry name" value="ATP-DEPENDENT RNA HELICASE DHX34-RELATED"/>
    <property type="match status" value="1"/>
</dbReference>
<dbReference type="Gene3D" id="3.40.50.300">
    <property type="entry name" value="P-loop containing nucleotide triphosphate hydrolases"/>
    <property type="match status" value="1"/>
</dbReference>
<evidence type="ECO:0000313" key="5">
    <source>
        <dbReference type="EMBL" id="GAU98245.1"/>
    </source>
</evidence>
<sequence length="463" mass="53056">MSLVTNFEFYPSLHFGESDDNESREIGAVAETHLGLPAVEVKLSCEMSLPKHGSSSRRRHRESSQDDRSRIRHRKDKRRESTDRVAGSPSAQATGENIWDGILSSFDDVRVPIRFDWDAHKRNIMKIMFGRGGIIEGDNRLRDDFWSFFKKLLENCGRLAERNGNARNCVIKNATSRFHLTPRNFNIVHRYQFVRGDDEYSLEIPPDGLKTLHYAALCYVDFLEKQEFQKYQKLRAAQANLPISNYRGKILELIQANSIVIVSGDTGCGKSTQVPQYLLKAGFENVCCTQPRRIACISLSKRVAFETLNEYGSQVAYQIRFEKTTTSQTKIVFMTEGLLLRQIGSDSVLDKYNVIVLDEVHERHLHSDFLLGIVRSLISQRPDLRIVLMSATINIELFARYFDNAPVVQVPGRLFPIQVNYKPISHEARSSSRFNPAPYVRILEMIDNKYPSSERGDVLIFLR</sequence>
<organism evidence="5 6">
    <name type="scientific">Ramazzottius varieornatus</name>
    <name type="common">Water bear</name>
    <name type="synonym">Tardigrade</name>
    <dbReference type="NCBI Taxonomy" id="947166"/>
    <lineage>
        <taxon>Eukaryota</taxon>
        <taxon>Metazoa</taxon>
        <taxon>Ecdysozoa</taxon>
        <taxon>Tardigrada</taxon>
        <taxon>Eutardigrada</taxon>
        <taxon>Parachela</taxon>
        <taxon>Hypsibioidea</taxon>
        <taxon>Ramazzottiidae</taxon>
        <taxon>Ramazzottius</taxon>
    </lineage>
</organism>
<evidence type="ECO:0000256" key="2">
    <source>
        <dbReference type="ARBA" id="ARBA00022806"/>
    </source>
</evidence>
<keyword evidence="2" id="KW-0547">Nucleotide-binding</keyword>
<dbReference type="FunFam" id="3.40.50.300:FF:000725">
    <property type="entry name" value="probable ATP-dependent RNA helicase DHX34"/>
    <property type="match status" value="1"/>
</dbReference>
<proteinExistence type="predicted"/>
<dbReference type="GO" id="GO:0005524">
    <property type="term" value="F:ATP binding"/>
    <property type="evidence" value="ECO:0007669"/>
    <property type="project" value="InterPro"/>
</dbReference>
<dbReference type="OrthoDB" id="10253254at2759"/>
<protein>
    <recommendedName>
        <fullName evidence="4">Helicase ATP-binding domain-containing protein</fullName>
    </recommendedName>
</protein>
<gene>
    <name evidence="5" type="primary">RvY_09419</name>
    <name evidence="5" type="synonym">RvY_09419.2</name>
    <name evidence="5" type="ORF">RvY_09419-2</name>
</gene>
<dbReference type="SMART" id="SM00487">
    <property type="entry name" value="DEXDc"/>
    <property type="match status" value="1"/>
</dbReference>
<evidence type="ECO:0000259" key="4">
    <source>
        <dbReference type="PROSITE" id="PS51192"/>
    </source>
</evidence>
<keyword evidence="6" id="KW-1185">Reference proteome</keyword>
<feature type="region of interest" description="Disordered" evidence="3">
    <location>
        <begin position="49"/>
        <end position="93"/>
    </location>
</feature>
<keyword evidence="1" id="KW-0378">Hydrolase</keyword>
<dbReference type="SUPFAM" id="SSF52540">
    <property type="entry name" value="P-loop containing nucleoside triphosphate hydrolases"/>
    <property type="match status" value="1"/>
</dbReference>
<dbReference type="Proteomes" id="UP000186922">
    <property type="component" value="Unassembled WGS sequence"/>
</dbReference>
<dbReference type="CDD" id="cd17979">
    <property type="entry name" value="DEXHc_DHX34"/>
    <property type="match status" value="1"/>
</dbReference>
<accession>A0A1D1VBQ2</accession>
<dbReference type="Pfam" id="PF00270">
    <property type="entry name" value="DEAD"/>
    <property type="match status" value="1"/>
</dbReference>
<dbReference type="GO" id="GO:0004386">
    <property type="term" value="F:helicase activity"/>
    <property type="evidence" value="ECO:0007669"/>
    <property type="project" value="UniProtKB-KW"/>
</dbReference>
<dbReference type="STRING" id="947166.A0A1D1VBQ2"/>
<comment type="caution">
    <text evidence="5">The sequence shown here is derived from an EMBL/GenBank/DDBJ whole genome shotgun (WGS) entry which is preliminary data.</text>
</comment>